<reference evidence="2 3" key="1">
    <citation type="submission" date="2019-05" db="EMBL/GenBank/DDBJ databases">
        <authorList>
            <consortium name="Pathogen Informatics"/>
        </authorList>
    </citation>
    <scope>NUCLEOTIDE SEQUENCE [LARGE SCALE GENOMIC DNA]</scope>
    <source>
        <strain evidence="2 3">NCTC12971</strain>
    </source>
</reference>
<dbReference type="EMBL" id="LR590463">
    <property type="protein sequence ID" value="VTP62123.1"/>
    <property type="molecule type" value="Genomic_DNA"/>
</dbReference>
<evidence type="ECO:0000313" key="2">
    <source>
        <dbReference type="EMBL" id="VTP62123.1"/>
    </source>
</evidence>
<dbReference type="CDD" id="cd21173">
    <property type="entry name" value="NucC-like"/>
    <property type="match status" value="1"/>
</dbReference>
<dbReference type="Proteomes" id="UP000307968">
    <property type="component" value="Chromosome"/>
</dbReference>
<organism evidence="2 3">
    <name type="scientific">Serratia rubidaea</name>
    <name type="common">Serratia marinorubra</name>
    <dbReference type="NCBI Taxonomy" id="61652"/>
    <lineage>
        <taxon>Bacteria</taxon>
        <taxon>Pseudomonadati</taxon>
        <taxon>Pseudomonadota</taxon>
        <taxon>Gammaproteobacteria</taxon>
        <taxon>Enterobacterales</taxon>
        <taxon>Yersiniaceae</taxon>
        <taxon>Serratia</taxon>
    </lineage>
</organism>
<sequence length="222" mass="24991">MERNHEIFSFFKSISTTLALEYGRISARSKEDPGTAGDEGEENWKELLEHWLPANYRVVTKGRLLSSNGDASPQIDIIVLKPSYPPFLTDKKYYLIDGVAAAFECKTTLRPRDLEKAFETAATIAKLCKKKTGNPCVELLPPVPYGILAHSHAWKGEEEDVVNQLSVKIRELGQKYAQHPRELLESICIADLAGWTTGHATHMFFYAKQRSRAIPRSKKSSI</sequence>
<dbReference type="InterPro" id="IPR046537">
    <property type="entry name" value="DUF6602"/>
</dbReference>
<dbReference type="Pfam" id="PF20247">
    <property type="entry name" value="DUF6602"/>
    <property type="match status" value="1"/>
</dbReference>
<evidence type="ECO:0000313" key="3">
    <source>
        <dbReference type="Proteomes" id="UP000307968"/>
    </source>
</evidence>
<gene>
    <name evidence="2" type="ORF">NCTC12971_02475</name>
</gene>
<evidence type="ECO:0000259" key="1">
    <source>
        <dbReference type="Pfam" id="PF20247"/>
    </source>
</evidence>
<proteinExistence type="predicted"/>
<feature type="domain" description="DUF6602" evidence="1">
    <location>
        <begin position="30"/>
        <end position="127"/>
    </location>
</feature>
<accession>A0A4V6JH04</accession>
<name>A0A4V6JH04_SERRU</name>
<protein>
    <recommendedName>
        <fullName evidence="1">DUF6602 domain-containing protein</fullName>
    </recommendedName>
</protein>
<dbReference type="AlphaFoldDB" id="A0A4V6JH04"/>